<gene>
    <name evidence="1" type="ORF">S03H2_18033</name>
</gene>
<protein>
    <submittedName>
        <fullName evidence="1">Uncharacterized protein</fullName>
    </submittedName>
</protein>
<organism evidence="1">
    <name type="scientific">marine sediment metagenome</name>
    <dbReference type="NCBI Taxonomy" id="412755"/>
    <lineage>
        <taxon>unclassified sequences</taxon>
        <taxon>metagenomes</taxon>
        <taxon>ecological metagenomes</taxon>
    </lineage>
</organism>
<accession>X1EQJ1</accession>
<evidence type="ECO:0000313" key="1">
    <source>
        <dbReference type="EMBL" id="GAH35646.1"/>
    </source>
</evidence>
<feature type="non-terminal residue" evidence="1">
    <location>
        <position position="1"/>
    </location>
</feature>
<dbReference type="AlphaFoldDB" id="X1EQJ1"/>
<proteinExistence type="predicted"/>
<sequence>ATLTEQQRDSWRTYARQHPRKNRLGDLTNNSGYQRFLSANFRCKRHDAAIPFLLAPCNPPLAPPLHTITASDAADTVTIALPPNTYLTPFDGLRLWLYLGAETASGVNFYSTPWRYADDNLYTDAWQTDPWTVPALGNLTAGNKIWTKLIAQDNNSGAISTPSPADVVVLA</sequence>
<name>X1EQJ1_9ZZZZ</name>
<reference evidence="1" key="1">
    <citation type="journal article" date="2014" name="Front. Microbiol.">
        <title>High frequency of phylogenetically diverse reductive dehalogenase-homologous genes in deep subseafloor sedimentary metagenomes.</title>
        <authorList>
            <person name="Kawai M."/>
            <person name="Futagami T."/>
            <person name="Toyoda A."/>
            <person name="Takaki Y."/>
            <person name="Nishi S."/>
            <person name="Hori S."/>
            <person name="Arai W."/>
            <person name="Tsubouchi T."/>
            <person name="Morono Y."/>
            <person name="Uchiyama I."/>
            <person name="Ito T."/>
            <person name="Fujiyama A."/>
            <person name="Inagaki F."/>
            <person name="Takami H."/>
        </authorList>
    </citation>
    <scope>NUCLEOTIDE SEQUENCE</scope>
    <source>
        <strain evidence="1">Expedition CK06-06</strain>
    </source>
</reference>
<comment type="caution">
    <text evidence="1">The sequence shown here is derived from an EMBL/GenBank/DDBJ whole genome shotgun (WGS) entry which is preliminary data.</text>
</comment>
<dbReference type="EMBL" id="BARU01009331">
    <property type="protein sequence ID" value="GAH35646.1"/>
    <property type="molecule type" value="Genomic_DNA"/>
</dbReference>